<dbReference type="EMBL" id="CP047394">
    <property type="protein sequence ID" value="QHE62683.1"/>
    <property type="molecule type" value="Genomic_DNA"/>
</dbReference>
<dbReference type="GO" id="GO:0006508">
    <property type="term" value="P:proteolysis"/>
    <property type="evidence" value="ECO:0007669"/>
    <property type="project" value="UniProtKB-KW"/>
</dbReference>
<evidence type="ECO:0000256" key="1">
    <source>
        <dbReference type="SAM" id="Phobius"/>
    </source>
</evidence>
<dbReference type="PANTHER" id="PTHR43592:SF15">
    <property type="entry name" value="CAAX AMINO TERMINAL PROTEASE FAMILY PROTEIN"/>
    <property type="match status" value="1"/>
</dbReference>
<keyword evidence="3" id="KW-0482">Metalloprotease</keyword>
<dbReference type="Pfam" id="PF02517">
    <property type="entry name" value="Rce1-like"/>
    <property type="match status" value="1"/>
</dbReference>
<keyword evidence="3" id="KW-0378">Hydrolase</keyword>
<feature type="domain" description="CAAX prenyl protease 2/Lysostaphin resistance protein A-like" evidence="2">
    <location>
        <begin position="135"/>
        <end position="214"/>
    </location>
</feature>
<gene>
    <name evidence="3" type="ORF">FHE72_17855</name>
</gene>
<evidence type="ECO:0000313" key="4">
    <source>
        <dbReference type="Proteomes" id="UP000465062"/>
    </source>
</evidence>
<feature type="transmembrane region" description="Helical" evidence="1">
    <location>
        <begin position="163"/>
        <end position="190"/>
    </location>
</feature>
<feature type="transmembrane region" description="Helical" evidence="1">
    <location>
        <begin position="89"/>
        <end position="112"/>
    </location>
</feature>
<keyword evidence="1" id="KW-1133">Transmembrane helix</keyword>
<dbReference type="RefSeq" id="WP_159362569.1">
    <property type="nucleotide sequence ID" value="NZ_CP047394.1"/>
</dbReference>
<accession>A0A6I6UU23</accession>
<dbReference type="PANTHER" id="PTHR43592">
    <property type="entry name" value="CAAX AMINO TERMINAL PROTEASE"/>
    <property type="match status" value="1"/>
</dbReference>
<feature type="transmembrane region" description="Helical" evidence="1">
    <location>
        <begin position="52"/>
        <end position="69"/>
    </location>
</feature>
<evidence type="ECO:0000313" key="3">
    <source>
        <dbReference type="EMBL" id="QHE62683.1"/>
    </source>
</evidence>
<keyword evidence="1" id="KW-0812">Transmembrane</keyword>
<keyword evidence="1" id="KW-0472">Membrane</keyword>
<sequence>MLNSSPAHEPIPVTTDASTIRFKTLLIYLTMLALPGYFINQLPLQNYDGLKGLIWFLYFMTVTLGYKNIRTFIVPLMKVEFFKKPGTYLWIFLTFMLPYVLFHLSLHFEVLLDKYYIFYFNNHMLHASSWRETVEVAVLTPISEEIIFRGILLTVLLKFVKPFWAVGITSILFGLIHPSEIWLFTVLAGFLLTMTAYKTKSILPAMVAHSLWNLYMVQLFLYF</sequence>
<proteinExistence type="predicted"/>
<dbReference type="Proteomes" id="UP000465062">
    <property type="component" value="Chromosome"/>
</dbReference>
<reference evidence="3 4" key="1">
    <citation type="submission" date="2019-06" db="EMBL/GenBank/DDBJ databases">
        <title>An operon consisting of a P-type ATPase gene and a transcriptional regular gene given the different cadmium resistance in Bacillus vietamensis 151-6 and Bacillus marisflavi 151-25.</title>
        <authorList>
            <person name="Yu X."/>
        </authorList>
    </citation>
    <scope>NUCLEOTIDE SEQUENCE [LARGE SCALE GENOMIC DNA]</scope>
    <source>
        <strain evidence="3 4">151-6</strain>
    </source>
</reference>
<dbReference type="InterPro" id="IPR003675">
    <property type="entry name" value="Rce1/LyrA-like_dom"/>
</dbReference>
<keyword evidence="3" id="KW-0645">Protease</keyword>
<organism evidence="3 4">
    <name type="scientific">Rossellomorea vietnamensis</name>
    <dbReference type="NCBI Taxonomy" id="218284"/>
    <lineage>
        <taxon>Bacteria</taxon>
        <taxon>Bacillati</taxon>
        <taxon>Bacillota</taxon>
        <taxon>Bacilli</taxon>
        <taxon>Bacillales</taxon>
        <taxon>Bacillaceae</taxon>
        <taxon>Rossellomorea</taxon>
    </lineage>
</organism>
<feature type="transmembrane region" description="Helical" evidence="1">
    <location>
        <begin position="20"/>
        <end position="40"/>
    </location>
</feature>
<dbReference type="GO" id="GO:0004175">
    <property type="term" value="F:endopeptidase activity"/>
    <property type="evidence" value="ECO:0007669"/>
    <property type="project" value="UniProtKB-ARBA"/>
</dbReference>
<evidence type="ECO:0000259" key="2">
    <source>
        <dbReference type="Pfam" id="PF02517"/>
    </source>
</evidence>
<dbReference type="GO" id="GO:0008237">
    <property type="term" value="F:metallopeptidase activity"/>
    <property type="evidence" value="ECO:0007669"/>
    <property type="project" value="UniProtKB-KW"/>
</dbReference>
<protein>
    <submittedName>
        <fullName evidence="3">CPBP family intramembrane metalloprotease</fullName>
    </submittedName>
</protein>
<dbReference type="GO" id="GO:0080120">
    <property type="term" value="P:CAAX-box protein maturation"/>
    <property type="evidence" value="ECO:0007669"/>
    <property type="project" value="UniProtKB-ARBA"/>
</dbReference>
<feature type="transmembrane region" description="Helical" evidence="1">
    <location>
        <begin position="202"/>
        <end position="222"/>
    </location>
</feature>
<name>A0A6I6UU23_9BACI</name>
<dbReference type="KEGG" id="bvq:FHE72_17855"/>
<dbReference type="AlphaFoldDB" id="A0A6I6UU23"/>